<proteinExistence type="predicted"/>
<accession>A0ABP0X145</accession>
<keyword evidence="3" id="KW-1185">Reference proteome</keyword>
<dbReference type="PANTHER" id="PTHR34569:SF2">
    <property type="entry name" value="EXPRESSED PROTEIN"/>
    <property type="match status" value="1"/>
</dbReference>
<name>A0ABP0X145_9BRYO</name>
<evidence type="ECO:0000256" key="1">
    <source>
        <dbReference type="SAM" id="MobiDB-lite"/>
    </source>
</evidence>
<evidence type="ECO:0000313" key="3">
    <source>
        <dbReference type="Proteomes" id="UP001497444"/>
    </source>
</evidence>
<evidence type="ECO:0000313" key="2">
    <source>
        <dbReference type="EMBL" id="CAK9272844.1"/>
    </source>
</evidence>
<dbReference type="EMBL" id="OZ020100">
    <property type="protein sequence ID" value="CAK9272844.1"/>
    <property type="molecule type" value="Genomic_DNA"/>
</dbReference>
<gene>
    <name evidence="2" type="ORF">CSSPJE1EN1_LOCUS18322</name>
</gene>
<sequence length="218" mass="24604">MPKLMKFSLRRTLSTLFSWQHIKQQQQQHRKGTPGRVAAEMKSESVAKEVHSVDTELPVIERDNRNHRHLSYTSLRDLMPTSRPISPIKQKGGESLTGDREQEEDDPHWPGGTRLPIKNRLVEQAARAYLLPAAAQSTPSNQFFAHYWAKFTSSSRLHGHPSNEDLYASSVHGSGHLDGCSDCSSFSCLPSFLWLDLTCIFRCLFSSVRPQSVGFLQA</sequence>
<protein>
    <submittedName>
        <fullName evidence="2">Uncharacterized protein</fullName>
    </submittedName>
</protein>
<dbReference type="PANTHER" id="PTHR34569">
    <property type="entry name" value="EXPRESSED PROTEIN"/>
    <property type="match status" value="1"/>
</dbReference>
<dbReference type="Proteomes" id="UP001497444">
    <property type="component" value="Chromosome 5"/>
</dbReference>
<feature type="region of interest" description="Disordered" evidence="1">
    <location>
        <begin position="72"/>
        <end position="115"/>
    </location>
</feature>
<organism evidence="2 3">
    <name type="scientific">Sphagnum jensenii</name>
    <dbReference type="NCBI Taxonomy" id="128206"/>
    <lineage>
        <taxon>Eukaryota</taxon>
        <taxon>Viridiplantae</taxon>
        <taxon>Streptophyta</taxon>
        <taxon>Embryophyta</taxon>
        <taxon>Bryophyta</taxon>
        <taxon>Sphagnophytina</taxon>
        <taxon>Sphagnopsida</taxon>
        <taxon>Sphagnales</taxon>
        <taxon>Sphagnaceae</taxon>
        <taxon>Sphagnum</taxon>
    </lineage>
</organism>
<reference evidence="2" key="1">
    <citation type="submission" date="2024-02" db="EMBL/GenBank/DDBJ databases">
        <authorList>
            <consortium name="ELIXIR-Norway"/>
            <consortium name="Elixir Norway"/>
        </authorList>
    </citation>
    <scope>NUCLEOTIDE SEQUENCE</scope>
</reference>